<reference evidence="4 5" key="1">
    <citation type="submission" date="2017-10" db="EMBL/GenBank/DDBJ databases">
        <title>Two draft genome sequences of Pusillimonas sp. strains isolated from a nitrate- and radionuclide-contaminated groundwater in Russia.</title>
        <authorList>
            <person name="Grouzdev D.S."/>
            <person name="Tourova T.P."/>
            <person name="Goeva M.A."/>
            <person name="Babich T.L."/>
            <person name="Sokolova D.S."/>
            <person name="Abdullin R."/>
            <person name="Poltaraus A.B."/>
            <person name="Toshchakov S.V."/>
            <person name="Nazina T.N."/>
        </authorList>
    </citation>
    <scope>NUCLEOTIDE SEQUENCE [LARGE SCALE GENOMIC DNA]</scope>
    <source>
        <strain evidence="4 5">JR1/69-2-13</strain>
    </source>
</reference>
<dbReference type="SMART" id="SM00257">
    <property type="entry name" value="LysM"/>
    <property type="match status" value="2"/>
</dbReference>
<dbReference type="RefSeq" id="WP_102068904.1">
    <property type="nucleotide sequence ID" value="NZ_PDNV01000003.1"/>
</dbReference>
<dbReference type="Pfam" id="PF01464">
    <property type="entry name" value="SLT"/>
    <property type="match status" value="1"/>
</dbReference>
<dbReference type="CDD" id="cd16894">
    <property type="entry name" value="MltD-like"/>
    <property type="match status" value="1"/>
</dbReference>
<dbReference type="InterPro" id="IPR000189">
    <property type="entry name" value="Transglyc_AS"/>
</dbReference>
<dbReference type="GO" id="GO:0016020">
    <property type="term" value="C:membrane"/>
    <property type="evidence" value="ECO:0007669"/>
    <property type="project" value="InterPro"/>
</dbReference>
<dbReference type="SUPFAM" id="SSF54106">
    <property type="entry name" value="LysM domain"/>
    <property type="match status" value="2"/>
</dbReference>
<dbReference type="OrthoDB" id="9815002at2"/>
<evidence type="ECO:0000256" key="1">
    <source>
        <dbReference type="ARBA" id="ARBA00007734"/>
    </source>
</evidence>
<dbReference type="AlphaFoldDB" id="A0A2N4UIH1"/>
<dbReference type="InterPro" id="IPR008258">
    <property type="entry name" value="Transglycosylase_SLT_dom_1"/>
</dbReference>
<keyword evidence="2" id="KW-0732">Signal</keyword>
<dbReference type="Gene3D" id="1.10.530.10">
    <property type="match status" value="1"/>
</dbReference>
<feature type="domain" description="LysM" evidence="3">
    <location>
        <begin position="413"/>
        <end position="456"/>
    </location>
</feature>
<dbReference type="PANTHER" id="PTHR33734:SF22">
    <property type="entry name" value="MEMBRANE-BOUND LYTIC MUREIN TRANSGLYCOSYLASE D"/>
    <property type="match status" value="1"/>
</dbReference>
<dbReference type="CDD" id="cd00118">
    <property type="entry name" value="LysM"/>
    <property type="match status" value="2"/>
</dbReference>
<accession>A0A2N4UIH1</accession>
<proteinExistence type="inferred from homology"/>
<keyword evidence="5" id="KW-1185">Reference proteome</keyword>
<name>A0A2N4UIH1_9BURK</name>
<dbReference type="Proteomes" id="UP000234328">
    <property type="component" value="Unassembled WGS sequence"/>
</dbReference>
<comment type="caution">
    <text evidence="4">The sequence shown here is derived from an EMBL/GenBank/DDBJ whole genome shotgun (WGS) entry which is preliminary data.</text>
</comment>
<sequence>MTSLQRLFILLIIAVLSGCATNTPENPYAPPKKNYTAAETSRTIDLTNPPRDMWDRVRRGFAIPNLNNELTEQWTNYYASHPQSVLLMSKRASKYLYHIVDELNRRGLPTELALLPFVESAYNPTAYSRAHASGLWQFIPSTGLHYKLEQNAWRDERRDPVASTNAALDYLAYLYDFQGDWYLALASYNWGEGSVKRAMEKNAKAGVPADYATINMPAETRNYVPKLQAIKNIIANPKKYGITLPDVTNEPYFTKVQTAPNIDLEVAVAAQLAEMPLDEFKSLNASFNRPVILAEHQTTLLLPTNRVDIFNTNLAAYKGKLSEWQTYKSKSGESYVTIAEQHGISVAELRSMNGLSRKAKLADAQTLLVPTAGARGRIQLASLDVSPDKPGVRSKSSRGNKDVVVLRRKANVRTHTVKGGETLFSLAKKYNTSINELRKLNNLKGSTLAKGVQLRVPGTSIRG</sequence>
<protein>
    <submittedName>
        <fullName evidence="4">Lytic transglycosylase</fullName>
    </submittedName>
</protein>
<feature type="signal peptide" evidence="2">
    <location>
        <begin position="1"/>
        <end position="20"/>
    </location>
</feature>
<dbReference type="SUPFAM" id="SSF53955">
    <property type="entry name" value="Lysozyme-like"/>
    <property type="match status" value="1"/>
</dbReference>
<gene>
    <name evidence="4" type="ORF">CR155_05010</name>
</gene>
<dbReference type="PROSITE" id="PS51257">
    <property type="entry name" value="PROKAR_LIPOPROTEIN"/>
    <property type="match status" value="1"/>
</dbReference>
<feature type="chain" id="PRO_5014691305" evidence="2">
    <location>
        <begin position="21"/>
        <end position="463"/>
    </location>
</feature>
<dbReference type="EMBL" id="PDNV01000003">
    <property type="protein sequence ID" value="PLC54827.1"/>
    <property type="molecule type" value="Genomic_DNA"/>
</dbReference>
<dbReference type="Pfam" id="PF01476">
    <property type="entry name" value="LysM"/>
    <property type="match status" value="2"/>
</dbReference>
<dbReference type="Gene3D" id="3.10.350.10">
    <property type="entry name" value="LysM domain"/>
    <property type="match status" value="2"/>
</dbReference>
<evidence type="ECO:0000313" key="4">
    <source>
        <dbReference type="EMBL" id="PLC54827.1"/>
    </source>
</evidence>
<dbReference type="InterPro" id="IPR023346">
    <property type="entry name" value="Lysozyme-like_dom_sf"/>
</dbReference>
<dbReference type="GO" id="GO:0008932">
    <property type="term" value="F:lytic endotransglycosylase activity"/>
    <property type="evidence" value="ECO:0007669"/>
    <property type="project" value="TreeGrafter"/>
</dbReference>
<dbReference type="PANTHER" id="PTHR33734">
    <property type="entry name" value="LYSM DOMAIN-CONTAINING GPI-ANCHORED PROTEIN 2"/>
    <property type="match status" value="1"/>
</dbReference>
<dbReference type="GO" id="GO:0000270">
    <property type="term" value="P:peptidoglycan metabolic process"/>
    <property type="evidence" value="ECO:0007669"/>
    <property type="project" value="InterPro"/>
</dbReference>
<dbReference type="PROSITE" id="PS00922">
    <property type="entry name" value="TRANSGLYCOSYLASE"/>
    <property type="match status" value="1"/>
</dbReference>
<evidence type="ECO:0000259" key="3">
    <source>
        <dbReference type="PROSITE" id="PS51782"/>
    </source>
</evidence>
<feature type="domain" description="LysM" evidence="3">
    <location>
        <begin position="325"/>
        <end position="369"/>
    </location>
</feature>
<evidence type="ECO:0000256" key="2">
    <source>
        <dbReference type="SAM" id="SignalP"/>
    </source>
</evidence>
<comment type="similarity">
    <text evidence="1">Belongs to the transglycosylase Slt family.</text>
</comment>
<organism evidence="4 5">
    <name type="scientific">Pollutimonas nitritireducens</name>
    <dbReference type="NCBI Taxonomy" id="2045209"/>
    <lineage>
        <taxon>Bacteria</taxon>
        <taxon>Pseudomonadati</taxon>
        <taxon>Pseudomonadota</taxon>
        <taxon>Betaproteobacteria</taxon>
        <taxon>Burkholderiales</taxon>
        <taxon>Alcaligenaceae</taxon>
        <taxon>Pollutimonas</taxon>
    </lineage>
</organism>
<dbReference type="PROSITE" id="PS51782">
    <property type="entry name" value="LYSM"/>
    <property type="match status" value="2"/>
</dbReference>
<evidence type="ECO:0000313" key="5">
    <source>
        <dbReference type="Proteomes" id="UP000234328"/>
    </source>
</evidence>
<dbReference type="InterPro" id="IPR036779">
    <property type="entry name" value="LysM_dom_sf"/>
</dbReference>
<dbReference type="InterPro" id="IPR018392">
    <property type="entry name" value="LysM"/>
</dbReference>